<evidence type="ECO:0000313" key="2">
    <source>
        <dbReference type="Proteomes" id="UP000615446"/>
    </source>
</evidence>
<dbReference type="EMBL" id="BLAL01000236">
    <property type="protein sequence ID" value="GES94537.1"/>
    <property type="molecule type" value="Genomic_DNA"/>
</dbReference>
<comment type="caution">
    <text evidence="1">The sequence shown here is derived from an EMBL/GenBank/DDBJ whole genome shotgun (WGS) entry which is preliminary data.</text>
</comment>
<accession>A0A8H3QWZ2</accession>
<gene>
    <name evidence="1" type="ORF">RCL2_002127400</name>
</gene>
<name>A0A8H3QWZ2_9GLOM</name>
<protein>
    <submittedName>
        <fullName evidence="1">Uncharacterized protein</fullName>
    </submittedName>
</protein>
<reference evidence="1" key="1">
    <citation type="submission" date="2019-10" db="EMBL/GenBank/DDBJ databases">
        <title>Conservation and host-specific expression of non-tandemly repeated heterogenous ribosome RNA gene in arbuscular mycorrhizal fungi.</title>
        <authorList>
            <person name="Maeda T."/>
            <person name="Kobayashi Y."/>
            <person name="Nakagawa T."/>
            <person name="Ezawa T."/>
            <person name="Yamaguchi K."/>
            <person name="Bino T."/>
            <person name="Nishimoto Y."/>
            <person name="Shigenobu S."/>
            <person name="Kawaguchi M."/>
        </authorList>
    </citation>
    <scope>NUCLEOTIDE SEQUENCE</scope>
    <source>
        <strain evidence="1">HR1</strain>
    </source>
</reference>
<proteinExistence type="predicted"/>
<dbReference type="Proteomes" id="UP000615446">
    <property type="component" value="Unassembled WGS sequence"/>
</dbReference>
<evidence type="ECO:0000313" key="1">
    <source>
        <dbReference type="EMBL" id="GES94537.1"/>
    </source>
</evidence>
<dbReference type="AlphaFoldDB" id="A0A8H3QWZ2"/>
<organism evidence="1 2">
    <name type="scientific">Rhizophagus clarus</name>
    <dbReference type="NCBI Taxonomy" id="94130"/>
    <lineage>
        <taxon>Eukaryota</taxon>
        <taxon>Fungi</taxon>
        <taxon>Fungi incertae sedis</taxon>
        <taxon>Mucoromycota</taxon>
        <taxon>Glomeromycotina</taxon>
        <taxon>Glomeromycetes</taxon>
        <taxon>Glomerales</taxon>
        <taxon>Glomeraceae</taxon>
        <taxon>Rhizophagus</taxon>
    </lineage>
</organism>
<sequence length="258" mass="28065">MRVIRWSLSSSAVMRAHASAISCCKAFSKDKISLASRWNKKGGWSHNKEREEVRNTEENETERSYLSLDLERVQDRGTLTALALSSQMRGAKSISLVLEVTWGYPETGREAIYCPLEIKLGDGLCRIIDDLGLLNFGVFPEINSTGCDVTKFLEIRNDIIPIKEEGNVCNLNSAEIFIAPELPWIEKVEDGIGIRSTGGSSTVASLGDALGEDAGVVILACMDALRGEEGPATPTSTAASVTKFSSIVVSEMVLVRFC</sequence>